<dbReference type="InterPro" id="IPR019734">
    <property type="entry name" value="TPR_rpt"/>
</dbReference>
<feature type="region of interest" description="Disordered" evidence="1">
    <location>
        <begin position="97"/>
        <end position="142"/>
    </location>
</feature>
<feature type="compositionally biased region" description="Low complexity" evidence="1">
    <location>
        <begin position="12"/>
        <end position="21"/>
    </location>
</feature>
<dbReference type="InterPro" id="IPR011990">
    <property type="entry name" value="TPR-like_helical_dom_sf"/>
</dbReference>
<protein>
    <submittedName>
        <fullName evidence="2">Uncharacterized protein</fullName>
    </submittedName>
</protein>
<proteinExistence type="predicted"/>
<sequence>MDSPPTDRIDTSPSSAQAGAAHHSHIDDNPEVEEVLTEENIKVHVKEIVQVKLAHSSVQECLRDAEESKQDGNEYFRAKRWNEALIAYKRGLGRLPKRKDAAKENAKGKGREVPDDDDERDSASSRETPAAQPDEGDQPETISTTPLEAECAKARSILNANIGACHVKLGEHEDAVNACAEALLDDPRYIKALLRRAQSNEHIGSWSSLSSAQEDYNTLLILLPSSSAQTEEVKRSLHLLKPRVEEAQKREMGEMMDKLKGIGNSILGNFGMSTDNFKFEPNGKGGYSMNFVR</sequence>
<accession>A0A4S4M8L8</accession>
<evidence type="ECO:0000313" key="3">
    <source>
        <dbReference type="Proteomes" id="UP000310158"/>
    </source>
</evidence>
<dbReference type="EMBL" id="SGPL01000002">
    <property type="protein sequence ID" value="THH21475.1"/>
    <property type="molecule type" value="Genomic_DNA"/>
</dbReference>
<feature type="region of interest" description="Disordered" evidence="1">
    <location>
        <begin position="1"/>
        <end position="29"/>
    </location>
</feature>
<dbReference type="Proteomes" id="UP000310158">
    <property type="component" value="Unassembled WGS sequence"/>
</dbReference>
<dbReference type="SUPFAM" id="SSF48452">
    <property type="entry name" value="TPR-like"/>
    <property type="match status" value="1"/>
</dbReference>
<feature type="compositionally biased region" description="Basic and acidic residues" evidence="1">
    <location>
        <begin position="1"/>
        <end position="10"/>
    </location>
</feature>
<feature type="compositionally biased region" description="Basic and acidic residues" evidence="1">
    <location>
        <begin position="98"/>
        <end position="113"/>
    </location>
</feature>
<dbReference type="SMART" id="SM00028">
    <property type="entry name" value="TPR"/>
    <property type="match status" value="2"/>
</dbReference>
<keyword evidence="3" id="KW-1185">Reference proteome</keyword>
<dbReference type="PANTHER" id="PTHR46014">
    <property type="entry name" value="TETRATRICOPEPTIDE REPEAT PROTEIN 1"/>
    <property type="match status" value="1"/>
</dbReference>
<dbReference type="AlphaFoldDB" id="A0A4S4M8L8"/>
<dbReference type="OrthoDB" id="1872379at2759"/>
<dbReference type="Gene3D" id="1.25.40.10">
    <property type="entry name" value="Tetratricopeptide repeat domain"/>
    <property type="match status" value="1"/>
</dbReference>
<comment type="caution">
    <text evidence="2">The sequence shown here is derived from an EMBL/GenBank/DDBJ whole genome shotgun (WGS) entry which is preliminary data.</text>
</comment>
<evidence type="ECO:0000313" key="2">
    <source>
        <dbReference type="EMBL" id="THH21475.1"/>
    </source>
</evidence>
<dbReference type="InterPro" id="IPR052769">
    <property type="entry name" value="TPR_domain_protein"/>
</dbReference>
<gene>
    <name evidence="2" type="ORF">EW146_g79</name>
</gene>
<name>A0A4S4M8L8_9AGAM</name>
<evidence type="ECO:0000256" key="1">
    <source>
        <dbReference type="SAM" id="MobiDB-lite"/>
    </source>
</evidence>
<dbReference type="PANTHER" id="PTHR46014:SF1">
    <property type="entry name" value="TETRATRICOPEPTIDE REPEAT PROTEIN 1"/>
    <property type="match status" value="1"/>
</dbReference>
<organism evidence="2 3">
    <name type="scientific">Bondarzewia mesenterica</name>
    <dbReference type="NCBI Taxonomy" id="1095465"/>
    <lineage>
        <taxon>Eukaryota</taxon>
        <taxon>Fungi</taxon>
        <taxon>Dikarya</taxon>
        <taxon>Basidiomycota</taxon>
        <taxon>Agaricomycotina</taxon>
        <taxon>Agaricomycetes</taxon>
        <taxon>Russulales</taxon>
        <taxon>Bondarzewiaceae</taxon>
        <taxon>Bondarzewia</taxon>
    </lineage>
</organism>
<reference evidence="2 3" key="1">
    <citation type="submission" date="2019-02" db="EMBL/GenBank/DDBJ databases">
        <title>Genome sequencing of the rare red list fungi Bondarzewia mesenterica.</title>
        <authorList>
            <person name="Buettner E."/>
            <person name="Kellner H."/>
        </authorList>
    </citation>
    <scope>NUCLEOTIDE SEQUENCE [LARGE SCALE GENOMIC DNA]</scope>
    <source>
        <strain evidence="2 3">DSM 108281</strain>
    </source>
</reference>